<dbReference type="PANTHER" id="PTHR31731">
    <property type="match status" value="1"/>
</dbReference>
<keyword evidence="2" id="KW-0732">Signal</keyword>
<evidence type="ECO:0000313" key="5">
    <source>
        <dbReference type="Proteomes" id="UP001497516"/>
    </source>
</evidence>
<reference evidence="4 5" key="1">
    <citation type="submission" date="2024-04" db="EMBL/GenBank/DDBJ databases">
        <authorList>
            <person name="Fracassetti M."/>
        </authorList>
    </citation>
    <scope>NUCLEOTIDE SEQUENCE [LARGE SCALE GENOMIC DNA]</scope>
</reference>
<dbReference type="Pfam" id="PF14547">
    <property type="entry name" value="Hydrophob_seed"/>
    <property type="match status" value="1"/>
</dbReference>
<dbReference type="InterPro" id="IPR051636">
    <property type="entry name" value="Plant_LTP/defense-related"/>
</dbReference>
<dbReference type="Proteomes" id="UP001497516">
    <property type="component" value="Chromosome 1"/>
</dbReference>
<dbReference type="CDD" id="cd01958">
    <property type="entry name" value="HPS_like"/>
    <property type="match status" value="1"/>
</dbReference>
<dbReference type="InterPro" id="IPR036312">
    <property type="entry name" value="Bifun_inhib/LTP/seed_sf"/>
</dbReference>
<evidence type="ECO:0000313" key="4">
    <source>
        <dbReference type="EMBL" id="CAL1355204.1"/>
    </source>
</evidence>
<gene>
    <name evidence="4" type="ORF">LTRI10_LOCUS2977</name>
</gene>
<keyword evidence="5" id="KW-1185">Reference proteome</keyword>
<feature type="domain" description="Bifunctional inhibitor/plant lipid transfer protein/seed storage helical" evidence="3">
    <location>
        <begin position="37"/>
        <end position="118"/>
    </location>
</feature>
<dbReference type="SMART" id="SM00499">
    <property type="entry name" value="AAI"/>
    <property type="match status" value="1"/>
</dbReference>
<protein>
    <recommendedName>
        <fullName evidence="3">Bifunctional inhibitor/plant lipid transfer protein/seed storage helical domain-containing protein</fullName>
    </recommendedName>
</protein>
<comment type="similarity">
    <text evidence="1">Belongs to the plant LTP family. PEARLI1 subfamily.</text>
</comment>
<dbReference type="AlphaFoldDB" id="A0AAV2CFY6"/>
<dbReference type="InterPro" id="IPR016140">
    <property type="entry name" value="Bifunc_inhib/LTP/seed_store"/>
</dbReference>
<name>A0AAV2CFY6_9ROSI</name>
<dbReference type="SUPFAM" id="SSF47699">
    <property type="entry name" value="Bifunctional inhibitor/lipid-transfer protein/seed storage 2S albumin"/>
    <property type="match status" value="1"/>
</dbReference>
<accession>A0AAV2CFY6</accession>
<evidence type="ECO:0000256" key="2">
    <source>
        <dbReference type="SAM" id="SignalP"/>
    </source>
</evidence>
<proteinExistence type="inferred from homology"/>
<evidence type="ECO:0000259" key="3">
    <source>
        <dbReference type="SMART" id="SM00499"/>
    </source>
</evidence>
<dbReference type="EMBL" id="OZ034813">
    <property type="protein sequence ID" value="CAL1355204.1"/>
    <property type="molecule type" value="Genomic_DNA"/>
</dbReference>
<feature type="chain" id="PRO_5043640285" description="Bifunctional inhibitor/plant lipid transfer protein/seed storage helical domain-containing protein" evidence="2">
    <location>
        <begin position="28"/>
        <end position="119"/>
    </location>
</feature>
<dbReference type="Gene3D" id="1.10.110.10">
    <property type="entry name" value="Plant lipid-transfer and hydrophobic proteins"/>
    <property type="match status" value="1"/>
</dbReference>
<feature type="signal peptide" evidence="2">
    <location>
        <begin position="1"/>
        <end position="27"/>
    </location>
</feature>
<dbReference type="InterPro" id="IPR027923">
    <property type="entry name" value="Hydrophob_seed_dom"/>
</dbReference>
<evidence type="ECO:0000256" key="1">
    <source>
        <dbReference type="ARBA" id="ARBA00008965"/>
    </source>
</evidence>
<organism evidence="4 5">
    <name type="scientific">Linum trigynum</name>
    <dbReference type="NCBI Taxonomy" id="586398"/>
    <lineage>
        <taxon>Eukaryota</taxon>
        <taxon>Viridiplantae</taxon>
        <taxon>Streptophyta</taxon>
        <taxon>Embryophyta</taxon>
        <taxon>Tracheophyta</taxon>
        <taxon>Spermatophyta</taxon>
        <taxon>Magnoliopsida</taxon>
        <taxon>eudicotyledons</taxon>
        <taxon>Gunneridae</taxon>
        <taxon>Pentapetalae</taxon>
        <taxon>rosids</taxon>
        <taxon>fabids</taxon>
        <taxon>Malpighiales</taxon>
        <taxon>Linaceae</taxon>
        <taxon>Linum</taxon>
    </lineage>
</organism>
<sequence length="119" mass="11928">MDRVNLVSLAVLVVLLQLMSLDSGGAAESTTGAAAKCSIDLVKLAVCAPLLNVKVGDPTGAASKPCCAALLGLTDLEAAVCLCTALKAGLLGLNVDAPLALNLLLSTCHKNAPPAFQCK</sequence>